<sequence length="228" mass="24503">MNITTPILTTLTLALVAAGPAAAGLDDNLPKPGDARYAVPAGKVEHSVTVTEITGSKAVPRHTRHELWLSRNRARSVVTDMKSGKVTAETVITRKETRTFSAETGRVTVRKSSRASTPFNSSLFEAAVQRAYVEQGITKVTGETTVRGRRALVVENVPGKWVSDRSDGKTVAVIDAETDALYARTSTLPDGAFTQKETYQTQVLQGASAHVRFAMGKHKGAKVQRISG</sequence>
<protein>
    <submittedName>
        <fullName evidence="2">Uncharacterized protein</fullName>
    </submittedName>
</protein>
<dbReference type="EMBL" id="CADCVR010000079">
    <property type="protein sequence ID" value="CAA9509331.1"/>
    <property type="molecule type" value="Genomic_DNA"/>
</dbReference>
<proteinExistence type="predicted"/>
<gene>
    <name evidence="2" type="ORF">AVDCRST_MAG53-2842</name>
</gene>
<feature type="chain" id="PRO_5026970646" evidence="1">
    <location>
        <begin position="24"/>
        <end position="228"/>
    </location>
</feature>
<name>A0A6J4SZ61_9ACTN</name>
<dbReference type="AlphaFoldDB" id="A0A6J4SZ61"/>
<organism evidence="2">
    <name type="scientific">uncultured Solirubrobacteraceae bacterium</name>
    <dbReference type="NCBI Taxonomy" id="1162706"/>
    <lineage>
        <taxon>Bacteria</taxon>
        <taxon>Bacillati</taxon>
        <taxon>Actinomycetota</taxon>
        <taxon>Thermoleophilia</taxon>
        <taxon>Solirubrobacterales</taxon>
        <taxon>Solirubrobacteraceae</taxon>
        <taxon>environmental samples</taxon>
    </lineage>
</organism>
<keyword evidence="1" id="KW-0732">Signal</keyword>
<evidence type="ECO:0000313" key="2">
    <source>
        <dbReference type="EMBL" id="CAA9509331.1"/>
    </source>
</evidence>
<reference evidence="2" key="1">
    <citation type="submission" date="2020-02" db="EMBL/GenBank/DDBJ databases">
        <authorList>
            <person name="Meier V. D."/>
        </authorList>
    </citation>
    <scope>NUCLEOTIDE SEQUENCE</scope>
    <source>
        <strain evidence="2">AVDCRST_MAG53</strain>
    </source>
</reference>
<feature type="signal peptide" evidence="1">
    <location>
        <begin position="1"/>
        <end position="23"/>
    </location>
</feature>
<evidence type="ECO:0000256" key="1">
    <source>
        <dbReference type="SAM" id="SignalP"/>
    </source>
</evidence>
<accession>A0A6J4SZ61</accession>